<dbReference type="EMBL" id="LNIX01000004">
    <property type="protein sequence ID" value="OXA55424.1"/>
    <property type="molecule type" value="Genomic_DNA"/>
</dbReference>
<evidence type="ECO:0000256" key="1">
    <source>
        <dbReference type="ARBA" id="ARBA00004514"/>
    </source>
</evidence>
<dbReference type="InterPro" id="IPR051501">
    <property type="entry name" value="eIF2B_alpha/beta/delta"/>
</dbReference>
<keyword evidence="12" id="KW-1185">Reference proteome</keyword>
<dbReference type="Gene3D" id="3.40.50.10470">
    <property type="entry name" value="Translation initiation factor eif-2b, domain 2"/>
    <property type="match status" value="1"/>
</dbReference>
<evidence type="ECO:0000256" key="9">
    <source>
        <dbReference type="ARBA" id="ARBA00046432"/>
    </source>
</evidence>
<dbReference type="GO" id="GO:0005851">
    <property type="term" value="C:eukaryotic translation initiation factor 2B complex"/>
    <property type="evidence" value="ECO:0007669"/>
    <property type="project" value="TreeGrafter"/>
</dbReference>
<evidence type="ECO:0000256" key="6">
    <source>
        <dbReference type="ARBA" id="ARBA00043898"/>
    </source>
</evidence>
<evidence type="ECO:0000256" key="8">
    <source>
        <dbReference type="ARBA" id="ARBA00044236"/>
    </source>
</evidence>
<dbReference type="Gene3D" id="1.20.120.1070">
    <property type="entry name" value="Translation initiation factor eIF-2B, N-terminal domain"/>
    <property type="match status" value="1"/>
</dbReference>
<evidence type="ECO:0000256" key="10">
    <source>
        <dbReference type="RuleBase" id="RU003814"/>
    </source>
</evidence>
<keyword evidence="4 11" id="KW-0396">Initiation factor</keyword>
<dbReference type="InterPro" id="IPR037171">
    <property type="entry name" value="NagB/RpiA_transferase-like"/>
</dbReference>
<dbReference type="GO" id="GO:0005085">
    <property type="term" value="F:guanyl-nucleotide exchange factor activity"/>
    <property type="evidence" value="ECO:0007669"/>
    <property type="project" value="TreeGrafter"/>
</dbReference>
<gene>
    <name evidence="11" type="ORF">Fcan01_09216</name>
</gene>
<evidence type="ECO:0000256" key="7">
    <source>
        <dbReference type="ARBA" id="ARBA00044208"/>
    </source>
</evidence>
<dbReference type="InterPro" id="IPR000649">
    <property type="entry name" value="IF-2B-related"/>
</dbReference>
<dbReference type="InterPro" id="IPR042529">
    <property type="entry name" value="IF_2B-like_C"/>
</dbReference>
<dbReference type="GO" id="GO:0005829">
    <property type="term" value="C:cytosol"/>
    <property type="evidence" value="ECO:0007669"/>
    <property type="project" value="UniProtKB-SubCell"/>
</dbReference>
<dbReference type="PANTHER" id="PTHR45860">
    <property type="entry name" value="TRANSLATION INITIATION FACTOR EIF-2B SUBUNIT ALPHA"/>
    <property type="match status" value="1"/>
</dbReference>
<dbReference type="Proteomes" id="UP000198287">
    <property type="component" value="Unassembled WGS sequence"/>
</dbReference>
<proteinExistence type="inferred from homology"/>
<accession>A0A226EE68</accession>
<evidence type="ECO:0000313" key="12">
    <source>
        <dbReference type="Proteomes" id="UP000198287"/>
    </source>
</evidence>
<dbReference type="Pfam" id="PF01008">
    <property type="entry name" value="IF-2B"/>
    <property type="match status" value="1"/>
</dbReference>
<keyword evidence="5" id="KW-0648">Protein biosynthesis</keyword>
<dbReference type="InterPro" id="IPR042528">
    <property type="entry name" value="elF-2B_alpha_N"/>
</dbReference>
<dbReference type="OrthoDB" id="10249309at2759"/>
<evidence type="ECO:0000256" key="4">
    <source>
        <dbReference type="ARBA" id="ARBA00022540"/>
    </source>
</evidence>
<organism evidence="11 12">
    <name type="scientific">Folsomia candida</name>
    <name type="common">Springtail</name>
    <dbReference type="NCBI Taxonomy" id="158441"/>
    <lineage>
        <taxon>Eukaryota</taxon>
        <taxon>Metazoa</taxon>
        <taxon>Ecdysozoa</taxon>
        <taxon>Arthropoda</taxon>
        <taxon>Hexapoda</taxon>
        <taxon>Collembola</taxon>
        <taxon>Entomobryomorpha</taxon>
        <taxon>Isotomoidea</taxon>
        <taxon>Isotomidae</taxon>
        <taxon>Proisotominae</taxon>
        <taxon>Folsomia</taxon>
    </lineage>
</organism>
<keyword evidence="3" id="KW-0963">Cytoplasm</keyword>
<dbReference type="SUPFAM" id="SSF100950">
    <property type="entry name" value="NagB/RpiA/CoA transferase-like"/>
    <property type="match status" value="1"/>
</dbReference>
<protein>
    <recommendedName>
        <fullName evidence="7">Translation initiation factor eIF2B subunit alpha</fullName>
    </recommendedName>
    <alternativeName>
        <fullName evidence="8">eIF2B GDP-GTP exchange factor subunit alpha</fullName>
    </alternativeName>
</protein>
<reference evidence="11 12" key="1">
    <citation type="submission" date="2015-12" db="EMBL/GenBank/DDBJ databases">
        <title>The genome of Folsomia candida.</title>
        <authorList>
            <person name="Faddeeva A."/>
            <person name="Derks M.F."/>
            <person name="Anvar Y."/>
            <person name="Smit S."/>
            <person name="Van Straalen N."/>
            <person name="Roelofs D."/>
        </authorList>
    </citation>
    <scope>NUCLEOTIDE SEQUENCE [LARGE SCALE GENOMIC DNA]</scope>
    <source>
        <strain evidence="11 12">VU population</strain>
        <tissue evidence="11">Whole body</tissue>
    </source>
</reference>
<comment type="function">
    <text evidence="6">Acts as a component of the translation initiation factor 2B (eIF2B) complex, which catalyzes the exchange of GDP for GTP on eukaryotic initiation factor 2 (eIF2) gamma subunit. Its guanine nucleotide exchange factor activity is repressed when bound to eIF2 complex phosphorylated on the alpha subunit, thereby limiting the amount of methionyl-initiator methionine tRNA available to the ribosome and consequently global translation is repressed.</text>
</comment>
<dbReference type="AlphaFoldDB" id="A0A226EE68"/>
<evidence type="ECO:0000256" key="3">
    <source>
        <dbReference type="ARBA" id="ARBA00022490"/>
    </source>
</evidence>
<evidence type="ECO:0000313" key="11">
    <source>
        <dbReference type="EMBL" id="OXA55424.1"/>
    </source>
</evidence>
<dbReference type="STRING" id="158441.A0A226EE68"/>
<sequence length="327" mass="36524">MLAKDIEVKFNSFLGNKDHGGELVNPAIGAVSTLMSIIEGYSGTTINGLMEELREAVKIIEAKMLAGKSKLAVSSACAQFIRYTTLYLGTIESEDVSSVTKLMLQEGGKYLKRCESAINRISKLGVTFIFDGAVRIMQYNFITSNPKITVGDIFVDIFFPQRVMVHSHSRVLLETLHSVPENIYFTIYLVSSEEEDNKGKMLHDRVNIEYVRISDAEVGTRMENVDLVFVGAEAVVKNGGIINKVGTLPMAICAREMKKPLYVFAESFKFSLVYPLNQNDIPNEYRVDQSNGIRVDYTPPKYLTLLITDRGILTPVAVCDELIEMYT</sequence>
<dbReference type="OMA" id="QQHQNRT"/>
<comment type="caution">
    <text evidence="11">The sequence shown here is derived from an EMBL/GenBank/DDBJ whole genome shotgun (WGS) entry which is preliminary data.</text>
</comment>
<comment type="subcellular location">
    <subcellularLocation>
        <location evidence="1">Cytoplasm</location>
        <location evidence="1">Cytosol</location>
    </subcellularLocation>
</comment>
<dbReference type="PANTHER" id="PTHR45860:SF1">
    <property type="entry name" value="TRANSLATION INITIATION FACTOR EIF-2B SUBUNIT ALPHA"/>
    <property type="match status" value="1"/>
</dbReference>
<comment type="subunit">
    <text evidence="9">Component of the translation initiation factor 2B (eIF2B) complex which is a heterodecamer of two sets of five different subunits: alpha, beta, gamma, delta and epsilon. Subunits alpha, beta and delta comprise a regulatory subcomplex and subunits epsilon and gamma comprise a catalytic subcomplex. Within the complex, the hexameric regulatory complex resides at the center, with the two heterodimeric catalytic subcomplexes bound on opposite sides.</text>
</comment>
<name>A0A226EE68_FOLCA</name>
<dbReference type="GO" id="GO:0003743">
    <property type="term" value="F:translation initiation factor activity"/>
    <property type="evidence" value="ECO:0007669"/>
    <property type="project" value="UniProtKB-KW"/>
</dbReference>
<comment type="similarity">
    <text evidence="2 10">Belongs to the eIF-2B alpha/beta/delta subunits family.</text>
</comment>
<evidence type="ECO:0000256" key="5">
    <source>
        <dbReference type="ARBA" id="ARBA00022917"/>
    </source>
</evidence>
<evidence type="ECO:0000256" key="2">
    <source>
        <dbReference type="ARBA" id="ARBA00007251"/>
    </source>
</evidence>